<keyword evidence="9" id="KW-1185">Reference proteome</keyword>
<dbReference type="eggNOG" id="ENOG502RDXR">
    <property type="taxonomic scope" value="Eukaryota"/>
</dbReference>
<dbReference type="PhylomeDB" id="A0A022PX04"/>
<sequence length="239" mass="26591">MENCFWAELEDQYKDNSLMVPSSWLSPSDALQYHCYNPAAVAPPWAPPFEGSPEERAATASRSHSEAEKRRRDRINAQLSTLRKLIPMSEKMDKAVLLGHAVEQIKEQSKRAKEVSKLSTIPTENDQVTIIDDHSNTDKESHIIQMKATICCDDRPELLSEINGAIKGLGLTVMEAEITGLGGRVNSSFVVCANVKNVCIASLKQSIKLALGRVVLSSGDSSYCVRSKRQRFFYPNNSY</sequence>
<keyword evidence="2" id="KW-0805">Transcription regulation</keyword>
<dbReference type="PROSITE" id="PS50888">
    <property type="entry name" value="BHLH"/>
    <property type="match status" value="1"/>
</dbReference>
<dbReference type="OrthoDB" id="71302at2759"/>
<evidence type="ECO:0000256" key="2">
    <source>
        <dbReference type="ARBA" id="ARBA00023015"/>
    </source>
</evidence>
<dbReference type="SUPFAM" id="SSF47459">
    <property type="entry name" value="HLH, helix-loop-helix DNA-binding domain"/>
    <property type="match status" value="1"/>
</dbReference>
<gene>
    <name evidence="8" type="ORF">MIMGU_mgv1a012796mg</name>
</gene>
<dbReference type="GO" id="GO:0003677">
    <property type="term" value="F:DNA binding"/>
    <property type="evidence" value="ECO:0007669"/>
    <property type="project" value="UniProtKB-KW"/>
</dbReference>
<dbReference type="GO" id="GO:0046983">
    <property type="term" value="F:protein dimerization activity"/>
    <property type="evidence" value="ECO:0007669"/>
    <property type="project" value="InterPro"/>
</dbReference>
<feature type="domain" description="BHLH" evidence="7">
    <location>
        <begin position="59"/>
        <end position="108"/>
    </location>
</feature>
<name>A0A022PX04_ERYGU</name>
<evidence type="ECO:0000313" key="8">
    <source>
        <dbReference type="EMBL" id="EYU20034.1"/>
    </source>
</evidence>
<keyword evidence="4" id="KW-0804">Transcription</keyword>
<evidence type="ECO:0000256" key="5">
    <source>
        <dbReference type="ARBA" id="ARBA00023242"/>
    </source>
</evidence>
<dbReference type="STRING" id="4155.A0A022PX04"/>
<dbReference type="Proteomes" id="UP000030748">
    <property type="component" value="Unassembled WGS sequence"/>
</dbReference>
<dbReference type="Pfam" id="PF00010">
    <property type="entry name" value="HLH"/>
    <property type="match status" value="1"/>
</dbReference>
<dbReference type="OMA" id="MESYHYS"/>
<feature type="compositionally biased region" description="Basic and acidic residues" evidence="6">
    <location>
        <begin position="53"/>
        <end position="70"/>
    </location>
</feature>
<accession>A0A022PX04</accession>
<dbReference type="InterPro" id="IPR045865">
    <property type="entry name" value="ACT-like_dom_sf"/>
</dbReference>
<organism evidence="8 9">
    <name type="scientific">Erythranthe guttata</name>
    <name type="common">Yellow monkey flower</name>
    <name type="synonym">Mimulus guttatus</name>
    <dbReference type="NCBI Taxonomy" id="4155"/>
    <lineage>
        <taxon>Eukaryota</taxon>
        <taxon>Viridiplantae</taxon>
        <taxon>Streptophyta</taxon>
        <taxon>Embryophyta</taxon>
        <taxon>Tracheophyta</taxon>
        <taxon>Spermatophyta</taxon>
        <taxon>Magnoliopsida</taxon>
        <taxon>eudicotyledons</taxon>
        <taxon>Gunneridae</taxon>
        <taxon>Pentapetalae</taxon>
        <taxon>asterids</taxon>
        <taxon>lamiids</taxon>
        <taxon>Lamiales</taxon>
        <taxon>Phrymaceae</taxon>
        <taxon>Erythranthe</taxon>
    </lineage>
</organism>
<proteinExistence type="predicted"/>
<feature type="region of interest" description="Disordered" evidence="6">
    <location>
        <begin position="47"/>
        <end position="73"/>
    </location>
</feature>
<keyword evidence="5" id="KW-0539">Nucleus</keyword>
<dbReference type="AlphaFoldDB" id="A0A022PX04"/>
<evidence type="ECO:0000256" key="6">
    <source>
        <dbReference type="SAM" id="MobiDB-lite"/>
    </source>
</evidence>
<dbReference type="InterPro" id="IPR036638">
    <property type="entry name" value="HLH_DNA-bd_sf"/>
</dbReference>
<dbReference type="GO" id="GO:0003700">
    <property type="term" value="F:DNA-binding transcription factor activity"/>
    <property type="evidence" value="ECO:0007669"/>
    <property type="project" value="InterPro"/>
</dbReference>
<dbReference type="InterPro" id="IPR011598">
    <property type="entry name" value="bHLH_dom"/>
</dbReference>
<dbReference type="PANTHER" id="PTHR45844:SF18">
    <property type="entry name" value="TRANSCRIPTION FACTOR BHLH51"/>
    <property type="match status" value="1"/>
</dbReference>
<evidence type="ECO:0000313" key="9">
    <source>
        <dbReference type="Proteomes" id="UP000030748"/>
    </source>
</evidence>
<evidence type="ECO:0000256" key="1">
    <source>
        <dbReference type="ARBA" id="ARBA00004123"/>
    </source>
</evidence>
<evidence type="ECO:0000259" key="7">
    <source>
        <dbReference type="PROSITE" id="PS50888"/>
    </source>
</evidence>
<reference evidence="8 9" key="1">
    <citation type="journal article" date="2013" name="Proc. Natl. Acad. Sci. U.S.A.">
        <title>Fine-scale variation in meiotic recombination in Mimulus inferred from population shotgun sequencing.</title>
        <authorList>
            <person name="Hellsten U."/>
            <person name="Wright K.M."/>
            <person name="Jenkins J."/>
            <person name="Shu S."/>
            <person name="Yuan Y."/>
            <person name="Wessler S.R."/>
            <person name="Schmutz J."/>
            <person name="Willis J.H."/>
            <person name="Rokhsar D.S."/>
        </authorList>
    </citation>
    <scope>NUCLEOTIDE SEQUENCE [LARGE SCALE GENOMIC DNA]</scope>
    <source>
        <strain evidence="9">cv. DUN x IM62</strain>
    </source>
</reference>
<keyword evidence="3" id="KW-0238">DNA-binding</keyword>
<comment type="subcellular location">
    <subcellularLocation>
        <location evidence="1">Nucleus</location>
    </subcellularLocation>
</comment>
<evidence type="ECO:0000256" key="3">
    <source>
        <dbReference type="ARBA" id="ARBA00023125"/>
    </source>
</evidence>
<dbReference type="EMBL" id="KI632289">
    <property type="protein sequence ID" value="EYU20034.1"/>
    <property type="molecule type" value="Genomic_DNA"/>
</dbReference>
<dbReference type="KEGG" id="egt:105977440"/>
<evidence type="ECO:0000256" key="4">
    <source>
        <dbReference type="ARBA" id="ARBA00023163"/>
    </source>
</evidence>
<dbReference type="SUPFAM" id="SSF55021">
    <property type="entry name" value="ACT-like"/>
    <property type="match status" value="1"/>
</dbReference>
<dbReference type="PANTHER" id="PTHR45844">
    <property type="entry name" value="TRANSCRIPTION FACTOR BHLH30"/>
    <property type="match status" value="1"/>
</dbReference>
<dbReference type="Gene3D" id="4.10.280.10">
    <property type="entry name" value="Helix-loop-helix DNA-binding domain"/>
    <property type="match status" value="1"/>
</dbReference>
<dbReference type="InterPro" id="IPR045847">
    <property type="entry name" value="AIG1-like"/>
</dbReference>
<dbReference type="CDD" id="cd04873">
    <property type="entry name" value="ACT_UUR-ACR-like"/>
    <property type="match status" value="1"/>
</dbReference>
<dbReference type="SMART" id="SM00353">
    <property type="entry name" value="HLH"/>
    <property type="match status" value="1"/>
</dbReference>
<dbReference type="GO" id="GO:0005634">
    <property type="term" value="C:nucleus"/>
    <property type="evidence" value="ECO:0007669"/>
    <property type="project" value="UniProtKB-SubCell"/>
</dbReference>
<protein>
    <recommendedName>
        <fullName evidence="7">BHLH domain-containing protein</fullName>
    </recommendedName>
</protein>